<evidence type="ECO:0000259" key="2">
    <source>
        <dbReference type="PROSITE" id="PS50878"/>
    </source>
</evidence>
<protein>
    <submittedName>
        <fullName evidence="3">Reverse transcriptase</fullName>
    </submittedName>
</protein>
<accession>A0ABS0XMX0</accession>
<evidence type="ECO:0000256" key="1">
    <source>
        <dbReference type="ARBA" id="ARBA00034120"/>
    </source>
</evidence>
<dbReference type="SUPFAM" id="SSF56672">
    <property type="entry name" value="DNA/RNA polymerases"/>
    <property type="match status" value="1"/>
</dbReference>
<name>A0ABS0XMX0_9SPHN</name>
<dbReference type="Proteomes" id="UP000640426">
    <property type="component" value="Unassembled WGS sequence"/>
</dbReference>
<reference evidence="4" key="1">
    <citation type="submission" date="2020-12" db="EMBL/GenBank/DDBJ databases">
        <title>Hymenobacter sp.</title>
        <authorList>
            <person name="Kim M.K."/>
        </authorList>
    </citation>
    <scope>NUCLEOTIDE SEQUENCE [LARGE SCALE GENOMIC DNA]</scope>
    <source>
        <strain evidence="4">BT553</strain>
    </source>
</reference>
<proteinExistence type="inferred from homology"/>
<feature type="domain" description="Reverse transcriptase" evidence="2">
    <location>
        <begin position="1"/>
        <end position="315"/>
    </location>
</feature>
<dbReference type="EMBL" id="JAELXS010000003">
    <property type="protein sequence ID" value="MBJ6121381.1"/>
    <property type="molecule type" value="Genomic_DNA"/>
</dbReference>
<dbReference type="InterPro" id="IPR051083">
    <property type="entry name" value="GrpII_Intron_Splice-Mob/Def"/>
</dbReference>
<keyword evidence="4" id="KW-1185">Reference proteome</keyword>
<evidence type="ECO:0000313" key="4">
    <source>
        <dbReference type="Proteomes" id="UP000640426"/>
    </source>
</evidence>
<sequence>MKRPSWFRPRGYPHFDAPIGVEWALANAVEPAFVSQHSWSPLIHRIKETKRYKPKDHKTVSKKRDIMFASHRDACILARYSADLVERLDTWYKEVRLEDTVIAYRSLGKSNYHFAAVVQEFVRAHDPVTILCFDVSGFFDNINHAKLKRRLKWLLKVDDLPSDWFKVFRSITKFRRVEQEDLKANSIFAARMATRKVRAPVATLEELNAAGIKIHKNPNAFGIPQGTPISASMSNLYMVEFDQKLKAEAEKRGALYQRYSDDMLVACHPDQAAELEAVVMAAIADEALEIQPAKTDRCHLEGDERETYQYLGYNMGYVDAKVRPGSMSKQWRSAKRAVRKAEREGKLRIDNGKADKIYTRNLRGKLTHVGVRNFIAYVGRSADELGSKSMKAQAKKLHRFALRSLDRIKEYKPSPKASS</sequence>
<dbReference type="InterPro" id="IPR043502">
    <property type="entry name" value="DNA/RNA_pol_sf"/>
</dbReference>
<dbReference type="InterPro" id="IPR000477">
    <property type="entry name" value="RT_dom"/>
</dbReference>
<dbReference type="PANTHER" id="PTHR34047">
    <property type="entry name" value="NUCLEAR INTRON MATURASE 1, MITOCHONDRIAL-RELATED"/>
    <property type="match status" value="1"/>
</dbReference>
<organism evidence="3 4">
    <name type="scientific">Sphingomonas mollis</name>
    <dbReference type="NCBI Taxonomy" id="2795726"/>
    <lineage>
        <taxon>Bacteria</taxon>
        <taxon>Pseudomonadati</taxon>
        <taxon>Pseudomonadota</taxon>
        <taxon>Alphaproteobacteria</taxon>
        <taxon>Sphingomonadales</taxon>
        <taxon>Sphingomonadaceae</taxon>
        <taxon>Sphingomonas</taxon>
    </lineage>
</organism>
<dbReference type="PROSITE" id="PS50878">
    <property type="entry name" value="RT_POL"/>
    <property type="match status" value="1"/>
</dbReference>
<dbReference type="Pfam" id="PF00078">
    <property type="entry name" value="RVT_1"/>
    <property type="match status" value="1"/>
</dbReference>
<keyword evidence="3" id="KW-0808">Transferase</keyword>
<comment type="similarity">
    <text evidence="1">Belongs to the bacterial reverse transcriptase family.</text>
</comment>
<keyword evidence="3" id="KW-0548">Nucleotidyltransferase</keyword>
<dbReference type="PANTHER" id="PTHR34047:SF8">
    <property type="entry name" value="PROTEIN YKFC"/>
    <property type="match status" value="1"/>
</dbReference>
<comment type="caution">
    <text evidence="3">The sequence shown here is derived from an EMBL/GenBank/DDBJ whole genome shotgun (WGS) entry which is preliminary data.</text>
</comment>
<evidence type="ECO:0000313" key="3">
    <source>
        <dbReference type="EMBL" id="MBJ6121381.1"/>
    </source>
</evidence>
<keyword evidence="3" id="KW-0695">RNA-directed DNA polymerase</keyword>
<gene>
    <name evidence="3" type="ORF">JAO74_06210</name>
</gene>
<dbReference type="GO" id="GO:0003964">
    <property type="term" value="F:RNA-directed DNA polymerase activity"/>
    <property type="evidence" value="ECO:0007669"/>
    <property type="project" value="UniProtKB-KW"/>
</dbReference>